<keyword evidence="6" id="KW-0472">Membrane</keyword>
<dbReference type="InterPro" id="IPR001206">
    <property type="entry name" value="Diacylglycerol_kinase_cat_dom"/>
</dbReference>
<proteinExistence type="predicted"/>
<evidence type="ECO:0000313" key="8">
    <source>
        <dbReference type="EMBL" id="GAA3240735.1"/>
    </source>
</evidence>
<evidence type="ECO:0000256" key="3">
    <source>
        <dbReference type="ARBA" id="ARBA00022692"/>
    </source>
</evidence>
<dbReference type="Gene3D" id="3.40.50.10330">
    <property type="entry name" value="Probable inorganic polyphosphate/atp-NAD kinase, domain 1"/>
    <property type="match status" value="1"/>
</dbReference>
<dbReference type="Pfam" id="PF01569">
    <property type="entry name" value="PAP2"/>
    <property type="match status" value="1"/>
</dbReference>
<evidence type="ECO:0000256" key="5">
    <source>
        <dbReference type="ARBA" id="ARBA00022989"/>
    </source>
</evidence>
<reference evidence="9" key="1">
    <citation type="journal article" date="2019" name="Int. J. Syst. Evol. Microbiol.">
        <title>The Global Catalogue of Microorganisms (GCM) 10K type strain sequencing project: providing services to taxonomists for standard genome sequencing and annotation.</title>
        <authorList>
            <consortium name="The Broad Institute Genomics Platform"/>
            <consortium name="The Broad Institute Genome Sequencing Center for Infectious Disease"/>
            <person name="Wu L."/>
            <person name="Ma J."/>
        </authorList>
    </citation>
    <scope>NUCLEOTIDE SEQUENCE [LARGE SCALE GENOMIC DNA]</scope>
    <source>
        <strain evidence="9">JCM 9377</strain>
    </source>
</reference>
<protein>
    <submittedName>
        <fullName evidence="8">Bifunctional phosphatase PAP2/diacylglycerol kinase family protein</fullName>
    </submittedName>
</protein>
<dbReference type="SMART" id="SM00046">
    <property type="entry name" value="DAGKc"/>
    <property type="match status" value="1"/>
</dbReference>
<feature type="domain" description="DAGKc" evidence="7">
    <location>
        <begin position="215"/>
        <end position="291"/>
    </location>
</feature>
<dbReference type="InterPro" id="IPR016064">
    <property type="entry name" value="NAD/diacylglycerol_kinase_sf"/>
</dbReference>
<dbReference type="Proteomes" id="UP001501237">
    <property type="component" value="Unassembled WGS sequence"/>
</dbReference>
<dbReference type="InterPro" id="IPR036938">
    <property type="entry name" value="PAP2/HPO_sf"/>
</dbReference>
<keyword evidence="8" id="KW-0808">Transferase</keyword>
<dbReference type="Gene3D" id="2.60.200.40">
    <property type="match status" value="1"/>
</dbReference>
<dbReference type="CDD" id="cd01610">
    <property type="entry name" value="PAP2_like"/>
    <property type="match status" value="1"/>
</dbReference>
<keyword evidence="2" id="KW-1003">Cell membrane</keyword>
<evidence type="ECO:0000256" key="2">
    <source>
        <dbReference type="ARBA" id="ARBA00022475"/>
    </source>
</evidence>
<keyword evidence="3" id="KW-0812">Transmembrane</keyword>
<dbReference type="SMART" id="SM00014">
    <property type="entry name" value="acidPPc"/>
    <property type="match status" value="1"/>
</dbReference>
<dbReference type="InterPro" id="IPR000326">
    <property type="entry name" value="PAP2/HPO"/>
</dbReference>
<comment type="subcellular location">
    <subcellularLocation>
        <location evidence="1">Cell membrane</location>
        <topology evidence="1">Multi-pass membrane protein</topology>
    </subcellularLocation>
</comment>
<evidence type="ECO:0000259" key="7">
    <source>
        <dbReference type="PROSITE" id="PS50146"/>
    </source>
</evidence>
<keyword evidence="9" id="KW-1185">Reference proteome</keyword>
<organism evidence="8 9">
    <name type="scientific">Actinocorallia longicatena</name>
    <dbReference type="NCBI Taxonomy" id="111803"/>
    <lineage>
        <taxon>Bacteria</taxon>
        <taxon>Bacillati</taxon>
        <taxon>Actinomycetota</taxon>
        <taxon>Actinomycetes</taxon>
        <taxon>Streptosporangiales</taxon>
        <taxon>Thermomonosporaceae</taxon>
        <taxon>Actinocorallia</taxon>
    </lineage>
</organism>
<name>A0ABP6QN31_9ACTN</name>
<evidence type="ECO:0000256" key="6">
    <source>
        <dbReference type="ARBA" id="ARBA00023136"/>
    </source>
</evidence>
<dbReference type="Pfam" id="PF19279">
    <property type="entry name" value="YegS_C"/>
    <property type="match status" value="1"/>
</dbReference>
<dbReference type="PANTHER" id="PTHR14969">
    <property type="entry name" value="SPHINGOSINE-1-PHOSPHATE PHOSPHOHYDROLASE"/>
    <property type="match status" value="1"/>
</dbReference>
<keyword evidence="4" id="KW-0378">Hydrolase</keyword>
<evidence type="ECO:0000256" key="4">
    <source>
        <dbReference type="ARBA" id="ARBA00022801"/>
    </source>
</evidence>
<dbReference type="PROSITE" id="PS50146">
    <property type="entry name" value="DAGK"/>
    <property type="match status" value="1"/>
</dbReference>
<evidence type="ECO:0000256" key="1">
    <source>
        <dbReference type="ARBA" id="ARBA00004651"/>
    </source>
</evidence>
<dbReference type="EMBL" id="BAAAUV010000042">
    <property type="protein sequence ID" value="GAA3240735.1"/>
    <property type="molecule type" value="Genomic_DNA"/>
</dbReference>
<gene>
    <name evidence="8" type="ORF">GCM10010468_77610</name>
</gene>
<dbReference type="InterPro" id="IPR045540">
    <property type="entry name" value="YegS/DAGK_C"/>
</dbReference>
<dbReference type="Pfam" id="PF00781">
    <property type="entry name" value="DAGK_cat"/>
    <property type="match status" value="1"/>
</dbReference>
<dbReference type="PANTHER" id="PTHR14969:SF62">
    <property type="entry name" value="DECAPRENYLPHOSPHORYL-5-PHOSPHORIBOSE PHOSPHATASE RV3807C-RELATED"/>
    <property type="match status" value="1"/>
</dbReference>
<keyword evidence="8" id="KW-0418">Kinase</keyword>
<dbReference type="Gene3D" id="1.20.144.10">
    <property type="entry name" value="Phosphatidic acid phosphatase type 2/haloperoxidase"/>
    <property type="match status" value="1"/>
</dbReference>
<sequence length="455" mass="48431">MAAAKLTGLEFVLPRLSRVADHGVLWFGTAAVLGASGRPAHRRGALRGLIALSMASPAVNLVGKQIFRRRRPRVNLVPKIRIHRLPTSPAFPSGHTASAAAFATALAMEVPWKVSVPVAAVAAAVGFSRVYTGAHYPGDVLAGAASGVAAGLATRLLWPPHPGPAHVARLTRTAEEVTPSGEGVVVFANTDEDLTELLPDAEFIAAGDDIPGQLDAAAAKAKVLAVCGGDGTVGAAADAALRHDVPLLVIPTGTLNHFSRALGIETVAEALDAYRNGCLAKVDVGMVNGVPFLNTASFGAYTELVDRREKLENRLGKWPALAVAAAKVLHRAEPVEVEIDGEPRRVWLAFIGNCSYQSRGAAPTWRDDLDDGLLDVRIIEAGDRLRRLRALSAVLVGHLHLSREYEHWQTPSLRLDYEGRTLRIAHDGETRDTAAPVVFEKHLTRLRVFVPKAAG</sequence>
<accession>A0ABP6QN31</accession>
<evidence type="ECO:0000313" key="9">
    <source>
        <dbReference type="Proteomes" id="UP001501237"/>
    </source>
</evidence>
<keyword evidence="5" id="KW-1133">Transmembrane helix</keyword>
<dbReference type="InterPro" id="IPR017438">
    <property type="entry name" value="ATP-NAD_kinase_N"/>
</dbReference>
<dbReference type="SUPFAM" id="SSF111331">
    <property type="entry name" value="NAD kinase/diacylglycerol kinase-like"/>
    <property type="match status" value="1"/>
</dbReference>
<comment type="caution">
    <text evidence="8">The sequence shown here is derived from an EMBL/GenBank/DDBJ whole genome shotgun (WGS) entry which is preliminary data.</text>
</comment>
<dbReference type="SUPFAM" id="SSF48317">
    <property type="entry name" value="Acid phosphatase/Vanadium-dependent haloperoxidase"/>
    <property type="match status" value="1"/>
</dbReference>
<dbReference type="GO" id="GO:0016301">
    <property type="term" value="F:kinase activity"/>
    <property type="evidence" value="ECO:0007669"/>
    <property type="project" value="UniProtKB-KW"/>
</dbReference>